<name>A0A803Q6H8_CANSA</name>
<organism evidence="1 2">
    <name type="scientific">Cannabis sativa</name>
    <name type="common">Hemp</name>
    <name type="synonym">Marijuana</name>
    <dbReference type="NCBI Taxonomy" id="3483"/>
    <lineage>
        <taxon>Eukaryota</taxon>
        <taxon>Viridiplantae</taxon>
        <taxon>Streptophyta</taxon>
        <taxon>Embryophyta</taxon>
        <taxon>Tracheophyta</taxon>
        <taxon>Spermatophyta</taxon>
        <taxon>Magnoliopsida</taxon>
        <taxon>eudicotyledons</taxon>
        <taxon>Gunneridae</taxon>
        <taxon>Pentapetalae</taxon>
        <taxon>rosids</taxon>
        <taxon>fabids</taxon>
        <taxon>Rosales</taxon>
        <taxon>Cannabaceae</taxon>
        <taxon>Cannabis</taxon>
    </lineage>
</organism>
<reference evidence="1" key="1">
    <citation type="submission" date="2018-11" db="EMBL/GenBank/DDBJ databases">
        <authorList>
            <person name="Grassa J C."/>
        </authorList>
    </citation>
    <scope>NUCLEOTIDE SEQUENCE [LARGE SCALE GENOMIC DNA]</scope>
</reference>
<dbReference type="Gramene" id="evm.model.07.802">
    <property type="protein sequence ID" value="cds.evm.model.07.802"/>
    <property type="gene ID" value="evm.TU.07.802"/>
</dbReference>
<protein>
    <submittedName>
        <fullName evidence="1">Uncharacterized protein</fullName>
    </submittedName>
</protein>
<proteinExistence type="predicted"/>
<keyword evidence="2" id="KW-1185">Reference proteome</keyword>
<dbReference type="EMBL" id="UZAU01000648">
    <property type="status" value="NOT_ANNOTATED_CDS"/>
    <property type="molecule type" value="Genomic_DNA"/>
</dbReference>
<accession>A0A803Q6H8</accession>
<dbReference type="AlphaFoldDB" id="A0A803Q6H8"/>
<evidence type="ECO:0000313" key="2">
    <source>
        <dbReference type="Proteomes" id="UP000596661"/>
    </source>
</evidence>
<evidence type="ECO:0000313" key="1">
    <source>
        <dbReference type="EnsemblPlants" id="cds.evm.model.07.802"/>
    </source>
</evidence>
<dbReference type="Proteomes" id="UP000596661">
    <property type="component" value="Chromosome 7"/>
</dbReference>
<sequence length="85" mass="9362">MHILHVPLGLGTKTGFANHTGYNDSQRKSFVVSLSTFAFAARALTGSKGLCFWQTSVASSLMFKTWQIVLGLIPIMSKWFHAKTS</sequence>
<reference evidence="1" key="2">
    <citation type="submission" date="2021-03" db="UniProtKB">
        <authorList>
            <consortium name="EnsemblPlants"/>
        </authorList>
    </citation>
    <scope>IDENTIFICATION</scope>
</reference>
<dbReference type="EnsemblPlants" id="evm.model.07.802">
    <property type="protein sequence ID" value="cds.evm.model.07.802"/>
    <property type="gene ID" value="evm.TU.07.802"/>
</dbReference>